<proteinExistence type="predicted"/>
<keyword evidence="3" id="KW-1185">Reference proteome</keyword>
<name>A0ABV7UHD7_9HYPH</name>
<comment type="caution">
    <text evidence="2">The sequence shown here is derived from an EMBL/GenBank/DDBJ whole genome shotgun (WGS) entry which is preliminary data.</text>
</comment>
<reference evidence="3" key="1">
    <citation type="journal article" date="2019" name="Int. J. Syst. Evol. Microbiol.">
        <title>The Global Catalogue of Microorganisms (GCM) 10K type strain sequencing project: providing services to taxonomists for standard genome sequencing and annotation.</title>
        <authorList>
            <consortium name="The Broad Institute Genomics Platform"/>
            <consortium name="The Broad Institute Genome Sequencing Center for Infectious Disease"/>
            <person name="Wu L."/>
            <person name="Ma J."/>
        </authorList>
    </citation>
    <scope>NUCLEOTIDE SEQUENCE [LARGE SCALE GENOMIC DNA]</scope>
    <source>
        <strain evidence="3">KCTC 42282</strain>
    </source>
</reference>
<evidence type="ECO:0000313" key="3">
    <source>
        <dbReference type="Proteomes" id="UP001595704"/>
    </source>
</evidence>
<sequence>MSASSFPALLRGIADSMRPADGDAPPPDSTTEKTDKQLDTEEDGEGNPAENAAAEIWLRAELPRQANERADDVLDAPSFWQRFRDRR</sequence>
<feature type="region of interest" description="Disordered" evidence="1">
    <location>
        <begin position="1"/>
        <end position="53"/>
    </location>
</feature>
<accession>A0ABV7UHD7</accession>
<feature type="compositionally biased region" description="Basic and acidic residues" evidence="1">
    <location>
        <begin position="30"/>
        <end position="39"/>
    </location>
</feature>
<dbReference type="Proteomes" id="UP001595704">
    <property type="component" value="Unassembled WGS sequence"/>
</dbReference>
<gene>
    <name evidence="2" type="ORF">ACFONL_10675</name>
</gene>
<organism evidence="2 3">
    <name type="scientific">Camelimonas fluminis</name>
    <dbReference type="NCBI Taxonomy" id="1576911"/>
    <lineage>
        <taxon>Bacteria</taxon>
        <taxon>Pseudomonadati</taxon>
        <taxon>Pseudomonadota</taxon>
        <taxon>Alphaproteobacteria</taxon>
        <taxon>Hyphomicrobiales</taxon>
        <taxon>Chelatococcaceae</taxon>
        <taxon>Camelimonas</taxon>
    </lineage>
</organism>
<dbReference type="EMBL" id="JBHRYC010000050">
    <property type="protein sequence ID" value="MFC3637835.1"/>
    <property type="molecule type" value="Genomic_DNA"/>
</dbReference>
<feature type="region of interest" description="Disordered" evidence="1">
    <location>
        <begin position="66"/>
        <end position="87"/>
    </location>
</feature>
<evidence type="ECO:0000256" key="1">
    <source>
        <dbReference type="SAM" id="MobiDB-lite"/>
    </source>
</evidence>
<evidence type="ECO:0000313" key="2">
    <source>
        <dbReference type="EMBL" id="MFC3637835.1"/>
    </source>
</evidence>
<protein>
    <submittedName>
        <fullName evidence="2">Uncharacterized protein</fullName>
    </submittedName>
</protein>
<dbReference type="RefSeq" id="WP_191317839.1">
    <property type="nucleotide sequence ID" value="NZ_BNCG01000001.1"/>
</dbReference>